<protein>
    <recommendedName>
        <fullName evidence="9 10">Ferrochelatase</fullName>
        <ecNumber evidence="9 10">4.98.1.1</ecNumber>
    </recommendedName>
    <alternativeName>
        <fullName evidence="9">Heme synthase</fullName>
    </alternativeName>
    <alternativeName>
        <fullName evidence="9">Protoheme ferro-lyase</fullName>
    </alternativeName>
</protein>
<dbReference type="GO" id="GO:0004325">
    <property type="term" value="F:ferrochelatase activity"/>
    <property type="evidence" value="ECO:0007669"/>
    <property type="project" value="UniProtKB-UniRule"/>
</dbReference>
<dbReference type="RefSeq" id="WP_101963976.1">
    <property type="nucleotide sequence ID" value="NZ_PKJS01000004.1"/>
</dbReference>
<dbReference type="Proteomes" id="UP000234914">
    <property type="component" value="Unassembled WGS sequence"/>
</dbReference>
<comment type="subcellular location">
    <subcellularLocation>
        <location evidence="9 10">Cytoplasm</location>
    </subcellularLocation>
</comment>
<dbReference type="EMBL" id="PKJS01000004">
    <property type="protein sequence ID" value="PKZ69245.1"/>
    <property type="molecule type" value="Genomic_DNA"/>
</dbReference>
<evidence type="ECO:0000313" key="11">
    <source>
        <dbReference type="EMBL" id="PKZ69245.1"/>
    </source>
</evidence>
<evidence type="ECO:0000313" key="12">
    <source>
        <dbReference type="Proteomes" id="UP000234914"/>
    </source>
</evidence>
<dbReference type="InterPro" id="IPR033644">
    <property type="entry name" value="Ferrochelatase_C"/>
</dbReference>
<dbReference type="GO" id="GO:0005737">
    <property type="term" value="C:cytoplasm"/>
    <property type="evidence" value="ECO:0007669"/>
    <property type="project" value="UniProtKB-SubCell"/>
</dbReference>
<organism evidence="11 12">
    <name type="scientific">Faucicola osloensis</name>
    <name type="common">Moraxella osloensis</name>
    <dbReference type="NCBI Taxonomy" id="34062"/>
    <lineage>
        <taxon>Bacteria</taxon>
        <taxon>Pseudomonadati</taxon>
        <taxon>Pseudomonadota</taxon>
        <taxon>Gammaproteobacteria</taxon>
        <taxon>Moraxellales</taxon>
        <taxon>Moraxellaceae</taxon>
        <taxon>Faucicola</taxon>
    </lineage>
</organism>
<dbReference type="PROSITE" id="PS00534">
    <property type="entry name" value="FERROCHELATASE"/>
    <property type="match status" value="1"/>
</dbReference>
<dbReference type="PANTHER" id="PTHR11108">
    <property type="entry name" value="FERROCHELATASE"/>
    <property type="match status" value="1"/>
</dbReference>
<dbReference type="SUPFAM" id="SSF53800">
    <property type="entry name" value="Chelatase"/>
    <property type="match status" value="1"/>
</dbReference>
<comment type="similarity">
    <text evidence="1 9 10">Belongs to the ferrochelatase family.</text>
</comment>
<keyword evidence="2 9" id="KW-0963">Cytoplasm</keyword>
<keyword evidence="7 9" id="KW-0627">Porphyrin biosynthesis</keyword>
<dbReference type="InterPro" id="IPR033659">
    <property type="entry name" value="Ferrochelatase_N"/>
</dbReference>
<feature type="binding site" evidence="9">
    <location>
        <position position="283"/>
    </location>
    <ligand>
        <name>Fe(2+)</name>
        <dbReference type="ChEBI" id="CHEBI:29033"/>
    </ligand>
</feature>
<accession>A0A2I1RJE4</accession>
<comment type="caution">
    <text evidence="11">The sequence shown here is derived from an EMBL/GenBank/DDBJ whole genome shotgun (WGS) entry which is preliminary data.</text>
</comment>
<gene>
    <name evidence="9" type="primary">hemH</name>
    <name evidence="11" type="ORF">CYJ96_03685</name>
</gene>
<sequence length="339" mass="38303">MKPSNPPEIAVVLVNLGTPDAPTEAAVRRYLKQFLSDPRVIEIPQFIWQIILNLFVLRSRPKRVAHAYASVWDGDSPLRKITLAQVDLLQQRFDQQQLPCKVSVHAAMTYGKPALTDVLSALTAKKVEQIVILPAYPQFSGSTTGAVFDVVAKWGLKQRNLPSISFVKDYFAHPQYIHALAESVKRFQAEHGKPEKLLLSFHGIPEPYEQKGDPYARRCRCTAAHLAQVLGLERHEWECSFQSRFGKQEWVKPYTDVTLTEWGKQGIKSVQVLSPAFSADCLETLEELAVENRETFQSNGGGDYHYIPALNVDAAHIDLFETLALPHVQAWQQNLQGWY</sequence>
<dbReference type="CDD" id="cd03411">
    <property type="entry name" value="Ferrochelatase_N"/>
    <property type="match status" value="1"/>
</dbReference>
<dbReference type="GO" id="GO:0046872">
    <property type="term" value="F:metal ion binding"/>
    <property type="evidence" value="ECO:0007669"/>
    <property type="project" value="UniProtKB-KW"/>
</dbReference>
<evidence type="ECO:0000256" key="7">
    <source>
        <dbReference type="ARBA" id="ARBA00023244"/>
    </source>
</evidence>
<name>A0A2I1RJE4_FAUOS</name>
<dbReference type="Pfam" id="PF00762">
    <property type="entry name" value="Ferrochelatase"/>
    <property type="match status" value="1"/>
</dbReference>
<keyword evidence="3 9" id="KW-0479">Metal-binding</keyword>
<dbReference type="AlphaFoldDB" id="A0A2I1RJE4"/>
<evidence type="ECO:0000256" key="4">
    <source>
        <dbReference type="ARBA" id="ARBA00023004"/>
    </source>
</evidence>
<dbReference type="PANTHER" id="PTHR11108:SF1">
    <property type="entry name" value="FERROCHELATASE, MITOCHONDRIAL"/>
    <property type="match status" value="1"/>
</dbReference>
<evidence type="ECO:0000256" key="5">
    <source>
        <dbReference type="ARBA" id="ARBA00023133"/>
    </source>
</evidence>
<evidence type="ECO:0000256" key="8">
    <source>
        <dbReference type="ARBA" id="ARBA00024536"/>
    </source>
</evidence>
<dbReference type="FunFam" id="3.40.50.1400:FF:000002">
    <property type="entry name" value="Ferrochelatase"/>
    <property type="match status" value="1"/>
</dbReference>
<dbReference type="GO" id="GO:0006783">
    <property type="term" value="P:heme biosynthetic process"/>
    <property type="evidence" value="ECO:0007669"/>
    <property type="project" value="UniProtKB-UniRule"/>
</dbReference>
<keyword evidence="6 9" id="KW-0456">Lyase</keyword>
<keyword evidence="5 9" id="KW-0350">Heme biosynthesis</keyword>
<dbReference type="InterPro" id="IPR019772">
    <property type="entry name" value="Ferrochelatase_AS"/>
</dbReference>
<proteinExistence type="inferred from homology"/>
<dbReference type="HAMAP" id="MF_00323">
    <property type="entry name" value="Ferrochelatase"/>
    <property type="match status" value="1"/>
</dbReference>
<dbReference type="CDD" id="cd00419">
    <property type="entry name" value="Ferrochelatase_C"/>
    <property type="match status" value="1"/>
</dbReference>
<evidence type="ECO:0000256" key="3">
    <source>
        <dbReference type="ARBA" id="ARBA00022723"/>
    </source>
</evidence>
<comment type="pathway">
    <text evidence="9 10">Porphyrin-containing compound metabolism; protoheme biosynthesis; protoheme from protoporphyrin-IX: step 1/1.</text>
</comment>
<evidence type="ECO:0000256" key="10">
    <source>
        <dbReference type="RuleBase" id="RU000607"/>
    </source>
</evidence>
<comment type="function">
    <text evidence="9 10">Catalyzes the ferrous insertion into protoporphyrin IX.</text>
</comment>
<dbReference type="UniPathway" id="UPA00252">
    <property type="reaction ID" value="UER00325"/>
</dbReference>
<comment type="catalytic activity">
    <reaction evidence="9 10">
        <text>heme b + 2 H(+) = protoporphyrin IX + Fe(2+)</text>
        <dbReference type="Rhea" id="RHEA:22584"/>
        <dbReference type="ChEBI" id="CHEBI:15378"/>
        <dbReference type="ChEBI" id="CHEBI:29033"/>
        <dbReference type="ChEBI" id="CHEBI:57306"/>
        <dbReference type="ChEBI" id="CHEBI:60344"/>
        <dbReference type="EC" id="4.98.1.1"/>
    </reaction>
</comment>
<feature type="binding site" evidence="9">
    <location>
        <position position="202"/>
    </location>
    <ligand>
        <name>Fe(2+)</name>
        <dbReference type="ChEBI" id="CHEBI:29033"/>
    </ligand>
</feature>
<evidence type="ECO:0000256" key="2">
    <source>
        <dbReference type="ARBA" id="ARBA00022490"/>
    </source>
</evidence>
<comment type="catalytic activity">
    <reaction evidence="8">
        <text>Fe-coproporphyrin III + 2 H(+) = coproporphyrin III + Fe(2+)</text>
        <dbReference type="Rhea" id="RHEA:49572"/>
        <dbReference type="ChEBI" id="CHEBI:15378"/>
        <dbReference type="ChEBI" id="CHEBI:29033"/>
        <dbReference type="ChEBI" id="CHEBI:68438"/>
        <dbReference type="ChEBI" id="CHEBI:131725"/>
        <dbReference type="EC" id="4.99.1.9"/>
    </reaction>
    <physiologicalReaction direction="right-to-left" evidence="8">
        <dbReference type="Rhea" id="RHEA:49574"/>
    </physiologicalReaction>
</comment>
<dbReference type="Gene3D" id="3.40.50.1400">
    <property type="match status" value="2"/>
</dbReference>
<reference evidence="11 12" key="1">
    <citation type="submission" date="2017-12" db="EMBL/GenBank/DDBJ databases">
        <title>Phylogenetic diversity of female urinary microbiome.</title>
        <authorList>
            <person name="Thomas-White K."/>
            <person name="Wolfe A.J."/>
        </authorList>
    </citation>
    <scope>NUCLEOTIDE SEQUENCE [LARGE SCALE GENOMIC DNA]</scope>
    <source>
        <strain evidence="11 12">UMB0416</strain>
    </source>
</reference>
<dbReference type="EC" id="4.98.1.1" evidence="9 10"/>
<evidence type="ECO:0000256" key="6">
    <source>
        <dbReference type="ARBA" id="ARBA00023239"/>
    </source>
</evidence>
<dbReference type="InterPro" id="IPR001015">
    <property type="entry name" value="Ferrochelatase"/>
</dbReference>
<keyword evidence="4 9" id="KW-0408">Iron</keyword>
<dbReference type="NCBIfam" id="TIGR00109">
    <property type="entry name" value="hemH"/>
    <property type="match status" value="1"/>
</dbReference>
<evidence type="ECO:0000256" key="9">
    <source>
        <dbReference type="HAMAP-Rule" id="MF_00323"/>
    </source>
</evidence>
<evidence type="ECO:0000256" key="1">
    <source>
        <dbReference type="ARBA" id="ARBA00007718"/>
    </source>
</evidence>